<dbReference type="STRING" id="1246995.AFR_14005"/>
<dbReference type="HOGENOM" id="CLU_968497_0_0_11"/>
<dbReference type="RefSeq" id="WP_023361146.1">
    <property type="nucleotide sequence ID" value="NC_022657.1"/>
</dbReference>
<evidence type="ECO:0000313" key="3">
    <source>
        <dbReference type="Proteomes" id="UP000017746"/>
    </source>
</evidence>
<dbReference type="InterPro" id="IPR041920">
    <property type="entry name" value="ROS/MUCR_sf"/>
</dbReference>
<name>U5VWE1_9ACTN</name>
<dbReference type="Proteomes" id="UP000017746">
    <property type="component" value="Chromosome"/>
</dbReference>
<accession>U5VWE1</accession>
<dbReference type="AlphaFoldDB" id="U5VWE1"/>
<reference evidence="2 3" key="1">
    <citation type="journal article" date="2014" name="J. Biotechnol.">
        <title>Complete genome sequence of the actinobacterium Actinoplanes friuliensis HAG 010964, producer of the lipopeptide antibiotic friulimycin.</title>
        <authorList>
            <person name="Ruckert C."/>
            <person name="Szczepanowski R."/>
            <person name="Albersmeier A."/>
            <person name="Goesmann A."/>
            <person name="Fischer N."/>
            <person name="Steinkamper A."/>
            <person name="Puhler A."/>
            <person name="Biener R."/>
            <person name="Schwartz D."/>
            <person name="Kalinowski J."/>
        </authorList>
    </citation>
    <scope>NUCLEOTIDE SEQUENCE [LARGE SCALE GENOMIC DNA]</scope>
    <source>
        <strain evidence="2 3">DSM 7358</strain>
    </source>
</reference>
<dbReference type="eggNOG" id="COG4957">
    <property type="taxonomic scope" value="Bacteria"/>
</dbReference>
<proteinExistence type="predicted"/>
<dbReference type="KEGG" id="afs:AFR_14005"/>
<dbReference type="Gene3D" id="1.10.10.1550">
    <property type="entry name" value="ROS/MUCR transcriptional regulator protein"/>
    <property type="match status" value="1"/>
</dbReference>
<keyword evidence="3" id="KW-1185">Reference proteome</keyword>
<evidence type="ECO:0000313" key="2">
    <source>
        <dbReference type="EMBL" id="AGZ41087.1"/>
    </source>
</evidence>
<organism evidence="2 3">
    <name type="scientific">Actinoplanes friuliensis DSM 7358</name>
    <dbReference type="NCBI Taxonomy" id="1246995"/>
    <lineage>
        <taxon>Bacteria</taxon>
        <taxon>Bacillati</taxon>
        <taxon>Actinomycetota</taxon>
        <taxon>Actinomycetes</taxon>
        <taxon>Micromonosporales</taxon>
        <taxon>Micromonosporaceae</taxon>
        <taxon>Actinoplanes</taxon>
    </lineage>
</organism>
<protein>
    <recommendedName>
        <fullName evidence="4">MucR family transcriptional regulator</fullName>
    </recommendedName>
</protein>
<sequence length="287" mass="31153">MICALSRPEAGVPEARRRRAASDSGHGHLWQLPDGTGLHARPAELTVDDATGRLCCHLCGRWYTSLGSHVRAHGHTADSYRSTLGLCAGEPLTARGLSAAIRDRQARRYRSNTELRDAFAAGAAQLRHTRDASARLEEPEQRVTRRRAALQAGRETTAARRRRELDDRLTRLGHPDLAGYLRSAYAAGAGLQALAAATGLGRARLRAALDVAGVAVRPTGVNTAEGRRSRALSADRAAAVRVGTDDLHAWLGRRRTEGWSLVRLAAAVGHSTHWVRWRLDKTDVRAG</sequence>
<dbReference type="EMBL" id="CP006272">
    <property type="protein sequence ID" value="AGZ41087.1"/>
    <property type="molecule type" value="Genomic_DNA"/>
</dbReference>
<gene>
    <name evidence="2" type="ORF">AFR_14005</name>
</gene>
<evidence type="ECO:0008006" key="4">
    <source>
        <dbReference type="Google" id="ProtNLM"/>
    </source>
</evidence>
<dbReference type="PATRIC" id="fig|1246995.3.peg.2841"/>
<dbReference type="OrthoDB" id="3527949at2"/>
<evidence type="ECO:0000256" key="1">
    <source>
        <dbReference type="SAM" id="MobiDB-lite"/>
    </source>
</evidence>
<feature type="region of interest" description="Disordered" evidence="1">
    <location>
        <begin position="1"/>
        <end position="28"/>
    </location>
</feature>